<dbReference type="EMBL" id="MHMQ01000036">
    <property type="protein sequence ID" value="OGZ29433.1"/>
    <property type="molecule type" value="Genomic_DNA"/>
</dbReference>
<protein>
    <submittedName>
        <fullName evidence="1">Uncharacterized protein</fullName>
    </submittedName>
</protein>
<reference evidence="1 2" key="1">
    <citation type="journal article" date="2016" name="Nat. Commun.">
        <title>Thousands of microbial genomes shed light on interconnected biogeochemical processes in an aquifer system.</title>
        <authorList>
            <person name="Anantharaman K."/>
            <person name="Brown C.T."/>
            <person name="Hug L.A."/>
            <person name="Sharon I."/>
            <person name="Castelle C.J."/>
            <person name="Probst A.J."/>
            <person name="Thomas B.C."/>
            <person name="Singh A."/>
            <person name="Wilkins M.J."/>
            <person name="Karaoz U."/>
            <person name="Brodie E.L."/>
            <person name="Williams K.H."/>
            <person name="Hubbard S.S."/>
            <person name="Banfield J.F."/>
        </authorList>
    </citation>
    <scope>NUCLEOTIDE SEQUENCE [LARGE SCALE GENOMIC DNA]</scope>
</reference>
<organism evidence="1 2">
    <name type="scientific">Candidatus Niyogibacteria bacterium RIFCSPLOWO2_01_FULL_45_48</name>
    <dbReference type="NCBI Taxonomy" id="1801724"/>
    <lineage>
        <taxon>Bacteria</taxon>
        <taxon>Candidatus Niyogiibacteriota</taxon>
    </lineage>
</organism>
<accession>A0A1G2EUM7</accession>
<sequence>MNFLEELTAEWHEYKGFFVRRNIRFGGAAGESTGGHSGDIDVLAYRPKDNTLLHVETSSDYDSWEGRRIRFTGKKFTELAMAECVKVVGFTPKVIKRIAIVSHTRKPAGLKWQTKNGLPIEIIDIPTFITIILDELRDKKHARQVGISEQLPLLRAMHYAVSYGQKLKK</sequence>
<evidence type="ECO:0000313" key="1">
    <source>
        <dbReference type="EMBL" id="OGZ29433.1"/>
    </source>
</evidence>
<proteinExistence type="predicted"/>
<name>A0A1G2EUM7_9BACT</name>
<evidence type="ECO:0000313" key="2">
    <source>
        <dbReference type="Proteomes" id="UP000177486"/>
    </source>
</evidence>
<comment type="caution">
    <text evidence="1">The sequence shown here is derived from an EMBL/GenBank/DDBJ whole genome shotgun (WGS) entry which is preliminary data.</text>
</comment>
<dbReference type="Proteomes" id="UP000177486">
    <property type="component" value="Unassembled WGS sequence"/>
</dbReference>
<gene>
    <name evidence="1" type="ORF">A2931_01465</name>
</gene>
<dbReference type="AlphaFoldDB" id="A0A1G2EUM7"/>